<feature type="repeat" description="TPR" evidence="3">
    <location>
        <begin position="594"/>
        <end position="627"/>
    </location>
</feature>
<sequence length="703" mass="82280">MGHKNSKSYSLSAKTRSNLPLSLISFKINESLPRNHPQSMTEIPSGIHTYKLPLTPIESTKIIENYVVVWFGRNIDEDRNSINQIRRAAHSFQLFTDIDELFAFIVKLKDEKLLLILSDPFAQKIVSSIHQTSQLNAIYILSNDRLQDELWIKQFGKIKGTFTHMESICKKLKDKLFLSEEDIIPIEVLDATTIIIQYLIKKILLDEIVYHKKSRKRLIKYARQQHANELDTIKEFEENYIPSKVIWWYTRKCFLYVAMNKAFHTHDIEFIIKMGFFIRDLHRQINQSDYEIDNQNESIVYRGQGISEHELEMLKNNKNGLLSFNNFLWTNTNRDTSLQFAYSARNNPDLIGVLFQMKINSSIKSISLEKLSYDLNSESGILFSIYTVFRIDEIKQVDEKIWLIDLILTNDSDQQLQDYFRSVERIENKTAWQQLGFYFIQINEFDKAELLYRILLQSNATDDSEQLAVLNERLGFLYNKKNNLIDSLLHYKKSLEIYLTISLSDDSSLYSIYLNIGNIFHKQNNLNEAMENYKCALNIILHSLKIDLIKVATVYYHIAEIYNAQGLFIEAIQNYQSSLENELKIAPHRHLTLANTYNRIGAVFYQMKDFITAFSYYEKTLKIQKKYLSLNHSTLAETNYHIAMTFAGLQQYRKAIEYAALAVNIARHSLESNDDHIRLYEDYLHELREKTLIGVLPNGPVDV</sequence>
<gene>
    <name evidence="4" type="ORF">CJN711_LOCUS20821</name>
</gene>
<evidence type="ECO:0000313" key="5">
    <source>
        <dbReference type="Proteomes" id="UP000663855"/>
    </source>
</evidence>
<reference evidence="4" key="1">
    <citation type="submission" date="2021-02" db="EMBL/GenBank/DDBJ databases">
        <authorList>
            <person name="Nowell W R."/>
        </authorList>
    </citation>
    <scope>NUCLEOTIDE SEQUENCE</scope>
</reference>
<dbReference type="EMBL" id="CAJNOV010009773">
    <property type="protein sequence ID" value="CAF1378483.1"/>
    <property type="molecule type" value="Genomic_DNA"/>
</dbReference>
<dbReference type="InterPro" id="IPR011990">
    <property type="entry name" value="TPR-like_helical_dom_sf"/>
</dbReference>
<evidence type="ECO:0000256" key="2">
    <source>
        <dbReference type="ARBA" id="ARBA00022803"/>
    </source>
</evidence>
<dbReference type="Proteomes" id="UP000663855">
    <property type="component" value="Unassembled WGS sequence"/>
</dbReference>
<dbReference type="SMART" id="SM00028">
    <property type="entry name" value="TPR"/>
    <property type="match status" value="6"/>
</dbReference>
<dbReference type="PANTHER" id="PTHR45641:SF1">
    <property type="entry name" value="AAA+ ATPASE DOMAIN-CONTAINING PROTEIN"/>
    <property type="match status" value="1"/>
</dbReference>
<comment type="caution">
    <text evidence="4">The sequence shown here is derived from an EMBL/GenBank/DDBJ whole genome shotgun (WGS) entry which is preliminary data.</text>
</comment>
<dbReference type="PROSITE" id="PS50005">
    <property type="entry name" value="TPR"/>
    <property type="match status" value="2"/>
</dbReference>
<keyword evidence="1" id="KW-0677">Repeat</keyword>
<evidence type="ECO:0000256" key="3">
    <source>
        <dbReference type="PROSITE-ProRule" id="PRU00339"/>
    </source>
</evidence>
<accession>A0A815JM55</accession>
<organism evidence="4 5">
    <name type="scientific">Rotaria magnacalcarata</name>
    <dbReference type="NCBI Taxonomy" id="392030"/>
    <lineage>
        <taxon>Eukaryota</taxon>
        <taxon>Metazoa</taxon>
        <taxon>Spiralia</taxon>
        <taxon>Gnathifera</taxon>
        <taxon>Rotifera</taxon>
        <taxon>Eurotatoria</taxon>
        <taxon>Bdelloidea</taxon>
        <taxon>Philodinida</taxon>
        <taxon>Philodinidae</taxon>
        <taxon>Rotaria</taxon>
    </lineage>
</organism>
<dbReference type="Gene3D" id="3.90.176.10">
    <property type="entry name" value="Toxin ADP-ribosyltransferase, Chain A, domain 1"/>
    <property type="match status" value="1"/>
</dbReference>
<name>A0A815JM55_9BILA</name>
<evidence type="ECO:0000313" key="4">
    <source>
        <dbReference type="EMBL" id="CAF1378483.1"/>
    </source>
</evidence>
<evidence type="ECO:0000256" key="1">
    <source>
        <dbReference type="ARBA" id="ARBA00022737"/>
    </source>
</evidence>
<dbReference type="SUPFAM" id="SSF48452">
    <property type="entry name" value="TPR-like"/>
    <property type="match status" value="1"/>
</dbReference>
<proteinExistence type="predicted"/>
<dbReference type="InterPro" id="IPR019734">
    <property type="entry name" value="TPR_rpt"/>
</dbReference>
<dbReference type="PANTHER" id="PTHR45641">
    <property type="entry name" value="TETRATRICOPEPTIDE REPEAT PROTEIN (AFU_ORTHOLOGUE AFUA_6G03870)"/>
    <property type="match status" value="1"/>
</dbReference>
<keyword evidence="2 3" id="KW-0802">TPR repeat</keyword>
<dbReference type="Gene3D" id="1.25.40.10">
    <property type="entry name" value="Tetratricopeptide repeat domain"/>
    <property type="match status" value="2"/>
</dbReference>
<protein>
    <recommendedName>
        <fullName evidence="6">Tetratricopeptide repeat protein</fullName>
    </recommendedName>
</protein>
<feature type="repeat" description="TPR" evidence="3">
    <location>
        <begin position="510"/>
        <end position="543"/>
    </location>
</feature>
<dbReference type="Pfam" id="PF13424">
    <property type="entry name" value="TPR_12"/>
    <property type="match status" value="2"/>
</dbReference>
<evidence type="ECO:0008006" key="6">
    <source>
        <dbReference type="Google" id="ProtNLM"/>
    </source>
</evidence>
<dbReference type="SUPFAM" id="SSF56399">
    <property type="entry name" value="ADP-ribosylation"/>
    <property type="match status" value="1"/>
</dbReference>
<dbReference type="AlphaFoldDB" id="A0A815JM55"/>